<dbReference type="EMBL" id="FCON02000145">
    <property type="protein sequence ID" value="SAL83807.1"/>
    <property type="molecule type" value="Genomic_DNA"/>
</dbReference>
<dbReference type="Gene3D" id="3.40.50.2000">
    <property type="entry name" value="Glycogen Phosphorylase B"/>
    <property type="match status" value="2"/>
</dbReference>
<keyword evidence="5" id="KW-1185">Reference proteome</keyword>
<accession>A0A158KRS4</accession>
<comment type="caution">
    <text evidence="4">The sequence shown here is derived from an EMBL/GenBank/DDBJ whole genome shotgun (WGS) entry which is preliminary data.</text>
</comment>
<dbReference type="SUPFAM" id="SSF53756">
    <property type="entry name" value="UDP-Glycosyltransferase/glycogen phosphorylase"/>
    <property type="match status" value="1"/>
</dbReference>
<dbReference type="GO" id="GO:0016757">
    <property type="term" value="F:glycosyltransferase activity"/>
    <property type="evidence" value="ECO:0007669"/>
    <property type="project" value="InterPro"/>
</dbReference>
<dbReference type="GO" id="GO:0009103">
    <property type="term" value="P:lipopolysaccharide biosynthetic process"/>
    <property type="evidence" value="ECO:0007669"/>
    <property type="project" value="TreeGrafter"/>
</dbReference>
<gene>
    <name evidence="4" type="ORF">AWB68_07051</name>
</gene>
<protein>
    <submittedName>
        <fullName evidence="4">Glycosyl transferase, group 1</fullName>
    </submittedName>
</protein>
<dbReference type="PANTHER" id="PTHR46401">
    <property type="entry name" value="GLYCOSYLTRANSFERASE WBBK-RELATED"/>
    <property type="match status" value="1"/>
</dbReference>
<dbReference type="InterPro" id="IPR028098">
    <property type="entry name" value="Glyco_trans_4-like_N"/>
</dbReference>
<feature type="domain" description="Glycosyl transferase family 1" evidence="2">
    <location>
        <begin position="161"/>
        <end position="322"/>
    </location>
</feature>
<evidence type="ECO:0000313" key="4">
    <source>
        <dbReference type="EMBL" id="SAL83807.1"/>
    </source>
</evidence>
<dbReference type="PANTHER" id="PTHR46401:SF2">
    <property type="entry name" value="GLYCOSYLTRANSFERASE WBBK-RELATED"/>
    <property type="match status" value="1"/>
</dbReference>
<organism evidence="4 5">
    <name type="scientific">Caballeronia choica</name>
    <dbReference type="NCBI Taxonomy" id="326476"/>
    <lineage>
        <taxon>Bacteria</taxon>
        <taxon>Pseudomonadati</taxon>
        <taxon>Pseudomonadota</taxon>
        <taxon>Betaproteobacteria</taxon>
        <taxon>Burkholderiales</taxon>
        <taxon>Burkholderiaceae</taxon>
        <taxon>Caballeronia</taxon>
    </lineage>
</organism>
<dbReference type="InterPro" id="IPR001296">
    <property type="entry name" value="Glyco_trans_1"/>
</dbReference>
<evidence type="ECO:0000259" key="2">
    <source>
        <dbReference type="Pfam" id="PF00534"/>
    </source>
</evidence>
<feature type="domain" description="Glycosyltransferase subfamily 4-like N-terminal" evidence="3">
    <location>
        <begin position="53"/>
        <end position="158"/>
    </location>
</feature>
<dbReference type="CDD" id="cd03809">
    <property type="entry name" value="GT4_MtfB-like"/>
    <property type="match status" value="1"/>
</dbReference>
<dbReference type="AlphaFoldDB" id="A0A158KRS4"/>
<evidence type="ECO:0000256" key="1">
    <source>
        <dbReference type="ARBA" id="ARBA00022679"/>
    </source>
</evidence>
<dbReference type="Pfam" id="PF00534">
    <property type="entry name" value="Glycos_transf_1"/>
    <property type="match status" value="1"/>
</dbReference>
<reference evidence="4" key="1">
    <citation type="submission" date="2016-01" db="EMBL/GenBank/DDBJ databases">
        <authorList>
            <person name="Peeters C."/>
        </authorList>
    </citation>
    <scope>NUCLEOTIDE SEQUENCE [LARGE SCALE GENOMIC DNA]</scope>
    <source>
        <strain evidence="4">LMG 22940</strain>
    </source>
</reference>
<sequence length="347" mass="38786">MNRYSSLEVAQPPCTVFADLRWPAKTGIGNVMKACMERAPDETTIVPLRIDSGLGSPWSPFQISRALNDEGDHGVFWSPGFIPPASNKRPSVVTVHDLTHLHFYSRLHRAYYDLVFRRMYRGCTAVVCVSDYTRNEFLRWSGMLRTQVHVIHNGVDPAFARNDEVFESNFPYVLYPGNRRNYKNLDRLLTAYARSSLPAKGVHLMLTGQPDATLKELAHTLGISWRISFAGDVSDVMMPRLYRGALFVAFVSLYEGFGLPILEAMASGVPVLTSNVSAMPEVAGNAALIVDPHSISDITISMNRLANDSVLRQELVQRGRERAARFSWDRSASALWNIVHEASLATQ</sequence>
<keyword evidence="1 4" id="KW-0808">Transferase</keyword>
<dbReference type="OrthoDB" id="433681at2"/>
<evidence type="ECO:0000313" key="5">
    <source>
        <dbReference type="Proteomes" id="UP000054770"/>
    </source>
</evidence>
<evidence type="ECO:0000259" key="3">
    <source>
        <dbReference type="Pfam" id="PF13439"/>
    </source>
</evidence>
<dbReference type="Proteomes" id="UP000054770">
    <property type="component" value="Unassembled WGS sequence"/>
</dbReference>
<dbReference type="RefSeq" id="WP_160110125.1">
    <property type="nucleotide sequence ID" value="NZ_FCON02000145.1"/>
</dbReference>
<name>A0A158KRS4_9BURK</name>
<dbReference type="Pfam" id="PF13439">
    <property type="entry name" value="Glyco_transf_4"/>
    <property type="match status" value="1"/>
</dbReference>
<proteinExistence type="predicted"/>